<evidence type="ECO:0000313" key="7">
    <source>
        <dbReference type="Proteomes" id="UP000789759"/>
    </source>
</evidence>
<sequence length="116" mass="13538">MSNTERSSLPSKKEKLKERHDKWMQKSLPTIDKDPNFQPQPQTKKLHQKPPTIGLNIAKPQVARKKIIKEEIQRFHKVIQHSAFKADPLSAVRQHVENTVEKRKSIPNDNSMNIDR</sequence>
<evidence type="ECO:0000256" key="3">
    <source>
        <dbReference type="ARBA" id="ARBA00021321"/>
    </source>
</evidence>
<organism evidence="6 7">
    <name type="scientific">Cetraspora pellucida</name>
    <dbReference type="NCBI Taxonomy" id="1433469"/>
    <lineage>
        <taxon>Eukaryota</taxon>
        <taxon>Fungi</taxon>
        <taxon>Fungi incertae sedis</taxon>
        <taxon>Mucoromycota</taxon>
        <taxon>Glomeromycotina</taxon>
        <taxon>Glomeromycetes</taxon>
        <taxon>Diversisporales</taxon>
        <taxon>Gigasporaceae</taxon>
        <taxon>Cetraspora</taxon>
    </lineage>
</organism>
<dbReference type="GO" id="GO:0030686">
    <property type="term" value="C:90S preribosome"/>
    <property type="evidence" value="ECO:0007669"/>
    <property type="project" value="InterPro"/>
</dbReference>
<dbReference type="PANTHER" id="PTHR31109:SF2">
    <property type="entry name" value="RIBOSOME BIOGENESIS PROTEIN SLX9 HOMOLOG"/>
    <property type="match status" value="1"/>
</dbReference>
<evidence type="ECO:0000256" key="4">
    <source>
        <dbReference type="ARBA" id="ARBA00023242"/>
    </source>
</evidence>
<comment type="caution">
    <text evidence="6">The sequence shown here is derived from an EMBL/GenBank/DDBJ whole genome shotgun (WGS) entry which is preliminary data.</text>
</comment>
<protein>
    <recommendedName>
        <fullName evidence="3">Ribosome biogenesis protein SLX9</fullName>
    </recommendedName>
</protein>
<dbReference type="EMBL" id="CAJVQA010016503">
    <property type="protein sequence ID" value="CAG8743452.1"/>
    <property type="molecule type" value="Genomic_DNA"/>
</dbReference>
<dbReference type="GO" id="GO:0000462">
    <property type="term" value="P:maturation of SSU-rRNA from tricistronic rRNA transcript (SSU-rRNA, 5.8S rRNA, LSU-rRNA)"/>
    <property type="evidence" value="ECO:0007669"/>
    <property type="project" value="InterPro"/>
</dbReference>
<dbReference type="Proteomes" id="UP000789759">
    <property type="component" value="Unassembled WGS sequence"/>
</dbReference>
<dbReference type="PANTHER" id="PTHR31109">
    <property type="entry name" value="PROTEIN FAM207A"/>
    <property type="match status" value="1"/>
</dbReference>
<name>A0A9N9INI2_9GLOM</name>
<comment type="subcellular location">
    <subcellularLocation>
        <location evidence="1">Nucleus</location>
        <location evidence="1">Nucleolus</location>
    </subcellularLocation>
</comment>
<dbReference type="InterPro" id="IPR028160">
    <property type="entry name" value="Slx9-like"/>
</dbReference>
<evidence type="ECO:0000256" key="1">
    <source>
        <dbReference type="ARBA" id="ARBA00004604"/>
    </source>
</evidence>
<dbReference type="Pfam" id="PF15341">
    <property type="entry name" value="SLX9"/>
    <property type="match status" value="1"/>
</dbReference>
<evidence type="ECO:0000313" key="6">
    <source>
        <dbReference type="EMBL" id="CAG8743452.1"/>
    </source>
</evidence>
<keyword evidence="7" id="KW-1185">Reference proteome</keyword>
<reference evidence="6" key="1">
    <citation type="submission" date="2021-06" db="EMBL/GenBank/DDBJ databases">
        <authorList>
            <person name="Kallberg Y."/>
            <person name="Tangrot J."/>
            <person name="Rosling A."/>
        </authorList>
    </citation>
    <scope>NUCLEOTIDE SEQUENCE</scope>
    <source>
        <strain evidence="6">FL966</strain>
    </source>
</reference>
<dbReference type="GO" id="GO:0030688">
    <property type="term" value="C:preribosome, small subunit precursor"/>
    <property type="evidence" value="ECO:0007669"/>
    <property type="project" value="InterPro"/>
</dbReference>
<feature type="compositionally biased region" description="Basic and acidic residues" evidence="5">
    <location>
        <begin position="11"/>
        <end position="24"/>
    </location>
</feature>
<feature type="region of interest" description="Disordered" evidence="5">
    <location>
        <begin position="1"/>
        <end position="54"/>
    </location>
</feature>
<gene>
    <name evidence="6" type="ORF">CPELLU_LOCUS14219</name>
</gene>
<keyword evidence="4" id="KW-0539">Nucleus</keyword>
<evidence type="ECO:0000256" key="2">
    <source>
        <dbReference type="ARBA" id="ARBA00011022"/>
    </source>
</evidence>
<dbReference type="AlphaFoldDB" id="A0A9N9INI2"/>
<proteinExistence type="inferred from homology"/>
<accession>A0A9N9INI2</accession>
<evidence type="ECO:0000256" key="5">
    <source>
        <dbReference type="SAM" id="MobiDB-lite"/>
    </source>
</evidence>
<feature type="compositionally biased region" description="Low complexity" evidence="5">
    <location>
        <begin position="1"/>
        <end position="10"/>
    </location>
</feature>
<comment type="similarity">
    <text evidence="2">Belongs to the SLX9 family.</text>
</comment>
<dbReference type="OrthoDB" id="18703at2759"/>
<dbReference type="GO" id="GO:0005730">
    <property type="term" value="C:nucleolus"/>
    <property type="evidence" value="ECO:0007669"/>
    <property type="project" value="UniProtKB-SubCell"/>
</dbReference>